<evidence type="ECO:0000313" key="7">
    <source>
        <dbReference type="Proteomes" id="UP000523955"/>
    </source>
</evidence>
<dbReference type="CDD" id="cd05466">
    <property type="entry name" value="PBP2_LTTR_substrate"/>
    <property type="match status" value="1"/>
</dbReference>
<comment type="similarity">
    <text evidence="1">Belongs to the LysR transcriptional regulatory family.</text>
</comment>
<keyword evidence="4" id="KW-0804">Transcription</keyword>
<name>A0A7X0RG53_9ACTN</name>
<dbReference type="InterPro" id="IPR000847">
    <property type="entry name" value="LysR_HTH_N"/>
</dbReference>
<evidence type="ECO:0000256" key="3">
    <source>
        <dbReference type="ARBA" id="ARBA00023125"/>
    </source>
</evidence>
<feature type="domain" description="HTH lysR-type" evidence="5">
    <location>
        <begin position="1"/>
        <end position="58"/>
    </location>
</feature>
<proteinExistence type="inferred from homology"/>
<dbReference type="AlphaFoldDB" id="A0A7X0RG53"/>
<dbReference type="Gene3D" id="3.40.190.10">
    <property type="entry name" value="Periplasmic binding protein-like II"/>
    <property type="match status" value="2"/>
</dbReference>
<dbReference type="SUPFAM" id="SSF46785">
    <property type="entry name" value="Winged helix' DNA-binding domain"/>
    <property type="match status" value="1"/>
</dbReference>
<evidence type="ECO:0000256" key="2">
    <source>
        <dbReference type="ARBA" id="ARBA00023015"/>
    </source>
</evidence>
<dbReference type="SUPFAM" id="SSF53850">
    <property type="entry name" value="Periplasmic binding protein-like II"/>
    <property type="match status" value="1"/>
</dbReference>
<dbReference type="InterPro" id="IPR036388">
    <property type="entry name" value="WH-like_DNA-bd_sf"/>
</dbReference>
<keyword evidence="7" id="KW-1185">Reference proteome</keyword>
<accession>A0A7X0RG53</accession>
<dbReference type="Proteomes" id="UP000523955">
    <property type="component" value="Unassembled WGS sequence"/>
</dbReference>
<evidence type="ECO:0000256" key="1">
    <source>
        <dbReference type="ARBA" id="ARBA00009437"/>
    </source>
</evidence>
<dbReference type="GO" id="GO:0003677">
    <property type="term" value="F:DNA binding"/>
    <property type="evidence" value="ECO:0007669"/>
    <property type="project" value="UniProtKB-KW"/>
</dbReference>
<keyword evidence="2" id="KW-0805">Transcription regulation</keyword>
<dbReference type="PRINTS" id="PR00039">
    <property type="entry name" value="HTHLYSR"/>
</dbReference>
<dbReference type="Pfam" id="PF00126">
    <property type="entry name" value="HTH_1"/>
    <property type="match status" value="1"/>
</dbReference>
<evidence type="ECO:0000256" key="4">
    <source>
        <dbReference type="ARBA" id="ARBA00023163"/>
    </source>
</evidence>
<sequence>MQLRHVEYFVATAEAGTVSAAAVRVHVTQPSMSRQLRQLEAELGVDLFVRDTSRLRLSRTGQALLPAARALLQSARSLQDAAAFYSSGRIEHLVIAAPTVTLTDIVSPFVATMSPNDPVVEVRTGDGQTTAEMLDAGADLAIGTRRPPSHYEARELAVLPVWAYVSPDDPWAKRLAVDLADLVTRPLIGLPSTAHAREALDHAVAAQGRSYASFLEATNGTVAQALAASGRGVAVVSDDRRFDLHPLAIKHGEEALRFRLYVAWRPDSVAVSTIAGTAERLKIWVSRRYPN</sequence>
<dbReference type="FunFam" id="1.10.10.10:FF:000001">
    <property type="entry name" value="LysR family transcriptional regulator"/>
    <property type="match status" value="1"/>
</dbReference>
<protein>
    <submittedName>
        <fullName evidence="6">LysR family transcriptional regulator</fullName>
    </submittedName>
</protein>
<dbReference type="InterPro" id="IPR036390">
    <property type="entry name" value="WH_DNA-bd_sf"/>
</dbReference>
<dbReference type="EMBL" id="JACKXE010000001">
    <property type="protein sequence ID" value="MBB6627602.1"/>
    <property type="molecule type" value="Genomic_DNA"/>
</dbReference>
<dbReference type="InterPro" id="IPR005119">
    <property type="entry name" value="LysR_subst-bd"/>
</dbReference>
<dbReference type="PANTHER" id="PTHR30346:SF0">
    <property type="entry name" value="HCA OPERON TRANSCRIPTIONAL ACTIVATOR HCAR"/>
    <property type="match status" value="1"/>
</dbReference>
<dbReference type="Gene3D" id="1.10.10.10">
    <property type="entry name" value="Winged helix-like DNA-binding domain superfamily/Winged helix DNA-binding domain"/>
    <property type="match status" value="1"/>
</dbReference>
<keyword evidence="3" id="KW-0238">DNA-binding</keyword>
<dbReference type="RefSeq" id="WP_185252743.1">
    <property type="nucleotide sequence ID" value="NZ_JACKXE010000001.1"/>
</dbReference>
<comment type="caution">
    <text evidence="6">The sequence shown here is derived from an EMBL/GenBank/DDBJ whole genome shotgun (WGS) entry which is preliminary data.</text>
</comment>
<organism evidence="6 7">
    <name type="scientific">Nocardioides luti</name>
    <dbReference type="NCBI Taxonomy" id="2761101"/>
    <lineage>
        <taxon>Bacteria</taxon>
        <taxon>Bacillati</taxon>
        <taxon>Actinomycetota</taxon>
        <taxon>Actinomycetes</taxon>
        <taxon>Propionibacteriales</taxon>
        <taxon>Nocardioidaceae</taxon>
        <taxon>Nocardioides</taxon>
    </lineage>
</organism>
<evidence type="ECO:0000313" key="6">
    <source>
        <dbReference type="EMBL" id="MBB6627602.1"/>
    </source>
</evidence>
<dbReference type="GO" id="GO:0032993">
    <property type="term" value="C:protein-DNA complex"/>
    <property type="evidence" value="ECO:0007669"/>
    <property type="project" value="TreeGrafter"/>
</dbReference>
<dbReference type="Pfam" id="PF03466">
    <property type="entry name" value="LysR_substrate"/>
    <property type="match status" value="1"/>
</dbReference>
<dbReference type="GO" id="GO:0003700">
    <property type="term" value="F:DNA-binding transcription factor activity"/>
    <property type="evidence" value="ECO:0007669"/>
    <property type="project" value="InterPro"/>
</dbReference>
<evidence type="ECO:0000259" key="5">
    <source>
        <dbReference type="PROSITE" id="PS50931"/>
    </source>
</evidence>
<dbReference type="PROSITE" id="PS50931">
    <property type="entry name" value="HTH_LYSR"/>
    <property type="match status" value="1"/>
</dbReference>
<gene>
    <name evidence="6" type="ORF">H5V45_09730</name>
</gene>
<dbReference type="PANTHER" id="PTHR30346">
    <property type="entry name" value="TRANSCRIPTIONAL DUAL REGULATOR HCAR-RELATED"/>
    <property type="match status" value="1"/>
</dbReference>
<reference evidence="6 7" key="1">
    <citation type="submission" date="2020-08" db="EMBL/GenBank/DDBJ databases">
        <authorList>
            <person name="Seo M.-J."/>
        </authorList>
    </citation>
    <scope>NUCLEOTIDE SEQUENCE [LARGE SCALE GENOMIC DNA]</scope>
    <source>
        <strain evidence="6 7">KIGAM211</strain>
    </source>
</reference>